<proteinExistence type="predicted"/>
<dbReference type="EMBL" id="JAACXV010016446">
    <property type="protein sequence ID" value="KAF7264646.1"/>
    <property type="molecule type" value="Genomic_DNA"/>
</dbReference>
<protein>
    <submittedName>
        <fullName evidence="1">Uncharacterized protein</fullName>
    </submittedName>
</protein>
<dbReference type="EMBL" id="JAACXV010016445">
    <property type="protein sequence ID" value="KAF7264647.1"/>
    <property type="molecule type" value="Genomic_DNA"/>
</dbReference>
<reference evidence="1" key="1">
    <citation type="submission" date="2020-08" db="EMBL/GenBank/DDBJ databases">
        <title>Genome sequencing and assembly of the red palm weevil Rhynchophorus ferrugineus.</title>
        <authorList>
            <person name="Dias G.B."/>
            <person name="Bergman C.M."/>
            <person name="Manee M."/>
        </authorList>
    </citation>
    <scope>NUCLEOTIDE SEQUENCE</scope>
    <source>
        <strain evidence="1">AA-2017</strain>
        <tissue evidence="1">Whole larva</tissue>
    </source>
</reference>
<name>A0A834M206_RHYFE</name>
<gene>
    <name evidence="2" type="ORF">GWI33_022918</name>
    <name evidence="1" type="ORF">GWI33_022920</name>
</gene>
<dbReference type="Proteomes" id="UP000625711">
    <property type="component" value="Unassembled WGS sequence"/>
</dbReference>
<dbReference type="AlphaFoldDB" id="A0A834M206"/>
<accession>A0A834M206</accession>
<evidence type="ECO:0000313" key="1">
    <source>
        <dbReference type="EMBL" id="KAF7264646.1"/>
    </source>
</evidence>
<keyword evidence="3" id="KW-1185">Reference proteome</keyword>
<comment type="caution">
    <text evidence="1">The sequence shown here is derived from an EMBL/GenBank/DDBJ whole genome shotgun (WGS) entry which is preliminary data.</text>
</comment>
<evidence type="ECO:0000313" key="2">
    <source>
        <dbReference type="EMBL" id="KAF7264647.1"/>
    </source>
</evidence>
<sequence>MLFDTTRTGHRLKRIKPSDLV</sequence>
<evidence type="ECO:0000313" key="3">
    <source>
        <dbReference type="Proteomes" id="UP000625711"/>
    </source>
</evidence>
<organism evidence="1 3">
    <name type="scientific">Rhynchophorus ferrugineus</name>
    <name type="common">Red palm weevil</name>
    <name type="synonym">Curculio ferrugineus</name>
    <dbReference type="NCBI Taxonomy" id="354439"/>
    <lineage>
        <taxon>Eukaryota</taxon>
        <taxon>Metazoa</taxon>
        <taxon>Ecdysozoa</taxon>
        <taxon>Arthropoda</taxon>
        <taxon>Hexapoda</taxon>
        <taxon>Insecta</taxon>
        <taxon>Pterygota</taxon>
        <taxon>Neoptera</taxon>
        <taxon>Endopterygota</taxon>
        <taxon>Coleoptera</taxon>
        <taxon>Polyphaga</taxon>
        <taxon>Cucujiformia</taxon>
        <taxon>Curculionidae</taxon>
        <taxon>Dryophthorinae</taxon>
        <taxon>Rhynchophorus</taxon>
    </lineage>
</organism>